<evidence type="ECO:0000313" key="2">
    <source>
        <dbReference type="EMBL" id="TNV79197.1"/>
    </source>
</evidence>
<gene>
    <name evidence="2" type="ORF">FGO68_gene7664</name>
</gene>
<proteinExistence type="predicted"/>
<dbReference type="EMBL" id="RRYP01009233">
    <property type="protein sequence ID" value="TNV79197.1"/>
    <property type="molecule type" value="Genomic_DNA"/>
</dbReference>
<keyword evidence="1" id="KW-0472">Membrane</keyword>
<name>A0A8J8NPL8_HALGN</name>
<sequence>MASIAVGILIGAGILYKFIGTEANATQRVTNDSQKAPEKEEKFARYIKALENSSVKDFQAIVKKIEDEYERKEVLQFMKDRFKATKKVYKNFEEMDFEEQMLDASDSFVKNMIFVMFEVVLLVASALFICHFLGLIDIFKHF</sequence>
<comment type="caution">
    <text evidence="2">The sequence shown here is derived from an EMBL/GenBank/DDBJ whole genome shotgun (WGS) entry which is preliminary data.</text>
</comment>
<keyword evidence="1" id="KW-1133">Transmembrane helix</keyword>
<dbReference type="OrthoDB" id="10554519at2759"/>
<reference evidence="2" key="1">
    <citation type="submission" date="2019-06" db="EMBL/GenBank/DDBJ databases">
        <authorList>
            <person name="Zheng W."/>
        </authorList>
    </citation>
    <scope>NUCLEOTIDE SEQUENCE</scope>
    <source>
        <strain evidence="2">QDHG01</strain>
    </source>
</reference>
<evidence type="ECO:0000256" key="1">
    <source>
        <dbReference type="SAM" id="Phobius"/>
    </source>
</evidence>
<dbReference type="Proteomes" id="UP000785679">
    <property type="component" value="Unassembled WGS sequence"/>
</dbReference>
<keyword evidence="3" id="KW-1185">Reference proteome</keyword>
<organism evidence="2 3">
    <name type="scientific">Halteria grandinella</name>
    <dbReference type="NCBI Taxonomy" id="5974"/>
    <lineage>
        <taxon>Eukaryota</taxon>
        <taxon>Sar</taxon>
        <taxon>Alveolata</taxon>
        <taxon>Ciliophora</taxon>
        <taxon>Intramacronucleata</taxon>
        <taxon>Spirotrichea</taxon>
        <taxon>Stichotrichia</taxon>
        <taxon>Sporadotrichida</taxon>
        <taxon>Halteriidae</taxon>
        <taxon>Halteria</taxon>
    </lineage>
</organism>
<accession>A0A8J8NPL8</accession>
<keyword evidence="1" id="KW-0812">Transmembrane</keyword>
<protein>
    <submittedName>
        <fullName evidence="2">Uncharacterized protein</fullName>
    </submittedName>
</protein>
<feature type="transmembrane region" description="Helical" evidence="1">
    <location>
        <begin position="112"/>
        <end position="136"/>
    </location>
</feature>
<dbReference type="AlphaFoldDB" id="A0A8J8NPL8"/>
<evidence type="ECO:0000313" key="3">
    <source>
        <dbReference type="Proteomes" id="UP000785679"/>
    </source>
</evidence>